<comment type="caution">
    <text evidence="3">The sequence shown here is derived from an EMBL/GenBank/DDBJ whole genome shotgun (WGS) entry which is preliminary data.</text>
</comment>
<dbReference type="PANTHER" id="PTHR43000">
    <property type="entry name" value="DTDP-D-GLUCOSE 4,6-DEHYDRATASE-RELATED"/>
    <property type="match status" value="1"/>
</dbReference>
<organism evidence="3 4">
    <name type="scientific">Nonomuraea longicatena</name>
    <dbReference type="NCBI Taxonomy" id="83682"/>
    <lineage>
        <taxon>Bacteria</taxon>
        <taxon>Bacillati</taxon>
        <taxon>Actinomycetota</taxon>
        <taxon>Actinomycetes</taxon>
        <taxon>Streptosporangiales</taxon>
        <taxon>Streptosporangiaceae</taxon>
        <taxon>Nonomuraea</taxon>
    </lineage>
</organism>
<dbReference type="InterPro" id="IPR001509">
    <property type="entry name" value="Epimerase_deHydtase"/>
</dbReference>
<keyword evidence="4" id="KW-1185">Reference proteome</keyword>
<accession>A0ABN1R6E3</accession>
<evidence type="ECO:0000256" key="1">
    <source>
        <dbReference type="ARBA" id="ARBA00007637"/>
    </source>
</evidence>
<feature type="domain" description="NAD-dependent epimerase/dehydratase" evidence="2">
    <location>
        <begin position="9"/>
        <end position="226"/>
    </location>
</feature>
<name>A0ABN1R6E3_9ACTN</name>
<protein>
    <submittedName>
        <fullName evidence="3">SDR family oxidoreductase</fullName>
    </submittedName>
</protein>
<dbReference type="Pfam" id="PF01370">
    <property type="entry name" value="Epimerase"/>
    <property type="match status" value="1"/>
</dbReference>
<sequence length="301" mass="32484">MLHWQSARVLVTGATGFIGAHLTRRLEQLGAEVHAVSREDRARSGAEIWHRCDLRDAQATADLVGAVRPDLICHLASEVTGIRDVGMVRAMLDGNLVAAVNLMTAATDTGTRLVLAGSVEEPRSDTTAPHSPYSVAKAAASAYARLFHRLWGVDVRVLRIAMVYGPGQRDTSKLVPYAVTELLSGRTPRLSSGTRLIDWVYVTDVVDAFVAAAESERAAGGLFDVGCGSGVSIRDTIDLLCRLSGTAITPEYGARPDRQLDHAHIADLTLTRATLGWEPTTPLEEGLKNTLAWYTEHHIEG</sequence>
<dbReference type="RefSeq" id="WP_343955016.1">
    <property type="nucleotide sequence ID" value="NZ_BAAAHQ010000054.1"/>
</dbReference>
<dbReference type="Proteomes" id="UP001501578">
    <property type="component" value="Unassembled WGS sequence"/>
</dbReference>
<comment type="similarity">
    <text evidence="1">Belongs to the NAD(P)-dependent epimerase/dehydratase family.</text>
</comment>
<dbReference type="EMBL" id="BAAAHQ010000054">
    <property type="protein sequence ID" value="GAA0952547.1"/>
    <property type="molecule type" value="Genomic_DNA"/>
</dbReference>
<gene>
    <name evidence="3" type="ORF">GCM10009560_74410</name>
</gene>
<dbReference type="InterPro" id="IPR036291">
    <property type="entry name" value="NAD(P)-bd_dom_sf"/>
</dbReference>
<dbReference type="SUPFAM" id="SSF51735">
    <property type="entry name" value="NAD(P)-binding Rossmann-fold domains"/>
    <property type="match status" value="1"/>
</dbReference>
<reference evidence="3 4" key="1">
    <citation type="journal article" date="2019" name="Int. J. Syst. Evol. Microbiol.">
        <title>The Global Catalogue of Microorganisms (GCM) 10K type strain sequencing project: providing services to taxonomists for standard genome sequencing and annotation.</title>
        <authorList>
            <consortium name="The Broad Institute Genomics Platform"/>
            <consortium name="The Broad Institute Genome Sequencing Center for Infectious Disease"/>
            <person name="Wu L."/>
            <person name="Ma J."/>
        </authorList>
    </citation>
    <scope>NUCLEOTIDE SEQUENCE [LARGE SCALE GENOMIC DNA]</scope>
    <source>
        <strain evidence="3 4">JCM 11136</strain>
    </source>
</reference>
<dbReference type="Gene3D" id="3.40.50.720">
    <property type="entry name" value="NAD(P)-binding Rossmann-like Domain"/>
    <property type="match status" value="1"/>
</dbReference>
<evidence type="ECO:0000259" key="2">
    <source>
        <dbReference type="Pfam" id="PF01370"/>
    </source>
</evidence>
<evidence type="ECO:0000313" key="4">
    <source>
        <dbReference type="Proteomes" id="UP001501578"/>
    </source>
</evidence>
<proteinExistence type="inferred from homology"/>
<evidence type="ECO:0000313" key="3">
    <source>
        <dbReference type="EMBL" id="GAA0952547.1"/>
    </source>
</evidence>